<dbReference type="InterPro" id="IPR050409">
    <property type="entry name" value="E3_ubiq-protein_ligase"/>
</dbReference>
<evidence type="ECO:0000259" key="14">
    <source>
        <dbReference type="PROSITE" id="PS50237"/>
    </source>
</evidence>
<dbReference type="STRING" id="947166.A0A1D1VSR7"/>
<dbReference type="InterPro" id="IPR035983">
    <property type="entry name" value="Hect_E3_ubiquitin_ligase"/>
</dbReference>
<dbReference type="GO" id="GO:0061630">
    <property type="term" value="F:ubiquitin protein ligase activity"/>
    <property type="evidence" value="ECO:0007669"/>
    <property type="project" value="UniProtKB-EC"/>
</dbReference>
<dbReference type="CDD" id="cd00078">
    <property type="entry name" value="HECTc"/>
    <property type="match status" value="1"/>
</dbReference>
<dbReference type="InterPro" id="IPR024928">
    <property type="entry name" value="E3_ub_ligase_SMURF1"/>
</dbReference>
<comment type="caution">
    <text evidence="15">The sequence shown here is derived from an EMBL/GenBank/DDBJ whole genome shotgun (WGS) entry which is preliminary data.</text>
</comment>
<comment type="subcellular location">
    <subcellularLocation>
        <location evidence="2">Cytoplasm</location>
    </subcellularLocation>
</comment>
<evidence type="ECO:0000313" key="15">
    <source>
        <dbReference type="EMBL" id="GAV03213.1"/>
    </source>
</evidence>
<feature type="domain" description="HECT" evidence="14">
    <location>
        <begin position="501"/>
        <end position="835"/>
    </location>
</feature>
<dbReference type="UniPathway" id="UPA00143"/>
<dbReference type="Gene3D" id="2.20.70.10">
    <property type="match status" value="2"/>
</dbReference>
<dbReference type="CDD" id="cd00201">
    <property type="entry name" value="WW"/>
    <property type="match status" value="3"/>
</dbReference>
<sequence>MSGRSSPQRTGSIASASAVPVDGIPPGMKVYGLQNPSRGNIPYEKRTRILKIKILAASGLARKDIFGTSDPYVQIDLMENGNNASTYCIGKAVSKTKKNTLNPNWNEEFLFRVDPFKHKVVVEVYDENRLTRDDFLGFVEVGIANLKTEGTGQTIEPKYLTLRPRSQRSHVKGGITVMLSYLKAEGWNGPTHEPTTEDEYDVINNSEAADVVSVTSASTNRSTAESTSQASARQPPLLPGWEERTDFNGRVYYVNHVLRTTQWERPTLQNTVSAPQNAADIQNAREQYLQRMASSDTTTGSIASAPAIETAPNFEVNTPTNTPAMSRNGSFNEGAPGVNSLPSDIDPLPAGWDYRVAANGRLFFIDHNTRLTTWVDPRTSRPSPLPAGETSSSSHSSKANRKSKVDILGPLPEGWEERVHTDGRTFYIDHAGKRTQWEDPRLSNPAIAGQAVPYSRDYKRKYEYFRSQLRTPSGLPNKIDIRVRRSHVMEDSYRCIMTTGKADLLKAKLWIEFDGEVGLDYGGVSREWFFLLSREMFNPYYGLFEYSASDNYTLQINPKSGLCNDDHLSYFKFVGRVAGMAVFHGKLLDAFFIRPFYKMMLEKSITLKDMESVDLEYYNSLQWILDNDPADLDLRFTVDEEIYGVTQQSELKPGGANIPVTQENKREYIDMVIKWRFVDRVEHQMNAFMAGFSEIIPRRLLQIFDPNEVELLLSGIANIDVKDWKYNTIYKGEYHAEHIVIQWFWKAMLSFDNELRARLLQFVTGTSRVPMNGFSELQGSNGPQKFCIEKWGTEKDYPRAHTCFNRLDLPPYAAYETLRDRLIEAMENTEGFGGVD</sequence>
<dbReference type="Gene3D" id="3.90.1750.10">
    <property type="entry name" value="Hect, E3 ligase catalytic domains"/>
    <property type="match status" value="1"/>
</dbReference>
<evidence type="ECO:0000256" key="5">
    <source>
        <dbReference type="ARBA" id="ARBA00022679"/>
    </source>
</evidence>
<dbReference type="Pfam" id="PF00168">
    <property type="entry name" value="C2"/>
    <property type="match status" value="1"/>
</dbReference>
<reference evidence="15 16" key="1">
    <citation type="journal article" date="2016" name="Nat. Commun.">
        <title>Extremotolerant tardigrade genome and improved radiotolerance of human cultured cells by tardigrade-unique protein.</title>
        <authorList>
            <person name="Hashimoto T."/>
            <person name="Horikawa D.D."/>
            <person name="Saito Y."/>
            <person name="Kuwahara H."/>
            <person name="Kozuka-Hata H."/>
            <person name="Shin-I T."/>
            <person name="Minakuchi Y."/>
            <person name="Ohishi K."/>
            <person name="Motoyama A."/>
            <person name="Aizu T."/>
            <person name="Enomoto A."/>
            <person name="Kondo K."/>
            <person name="Tanaka S."/>
            <person name="Hara Y."/>
            <person name="Koshikawa S."/>
            <person name="Sagara H."/>
            <person name="Miura T."/>
            <person name="Yokobori S."/>
            <person name="Miyagawa K."/>
            <person name="Suzuki Y."/>
            <person name="Kubo T."/>
            <person name="Oyama M."/>
            <person name="Kohara Y."/>
            <person name="Fujiyama A."/>
            <person name="Arakawa K."/>
            <person name="Katayama T."/>
            <person name="Toyoda A."/>
            <person name="Kunieda T."/>
        </authorList>
    </citation>
    <scope>NUCLEOTIDE SEQUENCE [LARGE SCALE GENOMIC DNA]</scope>
    <source>
        <strain evidence="15 16">YOKOZUNA-1</strain>
    </source>
</reference>
<dbReference type="EC" id="2.3.2.26" evidence="8"/>
<dbReference type="Pfam" id="PF00632">
    <property type="entry name" value="HECT"/>
    <property type="match status" value="1"/>
</dbReference>
<name>A0A1D1VSR7_RAMVA</name>
<gene>
    <name evidence="15" type="primary">RvY_13672-1</name>
    <name evidence="15" type="synonym">RvY_13672.1</name>
    <name evidence="15" type="ORF">RvY_13672</name>
</gene>
<keyword evidence="5 8" id="KW-0808">Transferase</keyword>
<evidence type="ECO:0000256" key="2">
    <source>
        <dbReference type="ARBA" id="ARBA00004496"/>
    </source>
</evidence>
<dbReference type="FunFam" id="3.30.2410.10:FF:000001">
    <property type="entry name" value="E3 ubiquitin-protein ligase NEDD4-like"/>
    <property type="match status" value="1"/>
</dbReference>
<dbReference type="SUPFAM" id="SSF56204">
    <property type="entry name" value="Hect, E3 ligase catalytic domain"/>
    <property type="match status" value="1"/>
</dbReference>
<feature type="domain" description="C2" evidence="12">
    <location>
        <begin position="33"/>
        <end position="159"/>
    </location>
</feature>
<dbReference type="Gene3D" id="3.30.2160.10">
    <property type="entry name" value="Hect, E3 ligase catalytic domain"/>
    <property type="match status" value="1"/>
</dbReference>
<evidence type="ECO:0000256" key="8">
    <source>
        <dbReference type="PIRNR" id="PIRNR001569"/>
    </source>
</evidence>
<dbReference type="FunFam" id="3.90.1750.10:FF:000001">
    <property type="entry name" value="E3 ubiquitin-protein ligase NEDD4-like"/>
    <property type="match status" value="1"/>
</dbReference>
<dbReference type="InterPro" id="IPR000569">
    <property type="entry name" value="HECT_dom"/>
</dbReference>
<dbReference type="GO" id="GO:0048814">
    <property type="term" value="P:regulation of dendrite morphogenesis"/>
    <property type="evidence" value="ECO:0007669"/>
    <property type="project" value="TreeGrafter"/>
</dbReference>
<dbReference type="Gene3D" id="3.30.2410.10">
    <property type="entry name" value="Hect, E3 ligase catalytic domain"/>
    <property type="match status" value="1"/>
</dbReference>
<dbReference type="GO" id="GO:0006511">
    <property type="term" value="P:ubiquitin-dependent protein catabolic process"/>
    <property type="evidence" value="ECO:0007669"/>
    <property type="project" value="InterPro"/>
</dbReference>
<dbReference type="InterPro" id="IPR000008">
    <property type="entry name" value="C2_dom"/>
</dbReference>
<dbReference type="SMART" id="SM00119">
    <property type="entry name" value="HECTc"/>
    <property type="match status" value="1"/>
</dbReference>
<feature type="region of interest" description="Disordered" evidence="11">
    <location>
        <begin position="213"/>
        <end position="242"/>
    </location>
</feature>
<feature type="domain" description="WW" evidence="13">
    <location>
        <begin position="346"/>
        <end position="379"/>
    </location>
</feature>
<dbReference type="GO" id="GO:0048260">
    <property type="term" value="P:positive regulation of receptor-mediated endocytosis"/>
    <property type="evidence" value="ECO:0007669"/>
    <property type="project" value="UniProtKB-ARBA"/>
</dbReference>
<evidence type="ECO:0000259" key="12">
    <source>
        <dbReference type="PROSITE" id="PS50004"/>
    </source>
</evidence>
<dbReference type="PANTHER" id="PTHR11254:SF440">
    <property type="entry name" value="E3 UBIQUITIN-PROTEIN LIGASE NEDD-4"/>
    <property type="match status" value="1"/>
</dbReference>
<dbReference type="SUPFAM" id="SSF51045">
    <property type="entry name" value="WW domain"/>
    <property type="match status" value="3"/>
</dbReference>
<dbReference type="FunFam" id="2.20.70.10:FF:000017">
    <property type="entry name" value="E3 ubiquitin-protein ligase"/>
    <property type="match status" value="1"/>
</dbReference>
<dbReference type="PROSITE" id="PS01159">
    <property type="entry name" value="WW_DOMAIN_1"/>
    <property type="match status" value="3"/>
</dbReference>
<evidence type="ECO:0000256" key="3">
    <source>
        <dbReference type="ARBA" id="ARBA00004906"/>
    </source>
</evidence>
<dbReference type="OrthoDB" id="423283at2759"/>
<dbReference type="GO" id="GO:0016567">
    <property type="term" value="P:protein ubiquitination"/>
    <property type="evidence" value="ECO:0007669"/>
    <property type="project" value="UniProtKB-UniPathway"/>
</dbReference>
<dbReference type="InterPro" id="IPR035892">
    <property type="entry name" value="C2_domain_sf"/>
</dbReference>
<evidence type="ECO:0000256" key="11">
    <source>
        <dbReference type="SAM" id="MobiDB-lite"/>
    </source>
</evidence>
<comment type="catalytic activity">
    <reaction evidence="1 8">
        <text>S-ubiquitinyl-[E2 ubiquitin-conjugating enzyme]-L-cysteine + [acceptor protein]-L-lysine = [E2 ubiquitin-conjugating enzyme]-L-cysteine + N(6)-ubiquitinyl-[acceptor protein]-L-lysine.</text>
        <dbReference type="EC" id="2.3.2.26"/>
    </reaction>
</comment>
<feature type="region of interest" description="Disordered" evidence="11">
    <location>
        <begin position="374"/>
        <end position="406"/>
    </location>
</feature>
<evidence type="ECO:0000256" key="7">
    <source>
        <dbReference type="ARBA" id="ARBA00022786"/>
    </source>
</evidence>
<dbReference type="GO" id="GO:0005737">
    <property type="term" value="C:cytoplasm"/>
    <property type="evidence" value="ECO:0007669"/>
    <property type="project" value="UniProtKB-SubCell"/>
</dbReference>
<dbReference type="InterPro" id="IPR036020">
    <property type="entry name" value="WW_dom_sf"/>
</dbReference>
<dbReference type="Gene3D" id="2.60.40.150">
    <property type="entry name" value="C2 domain"/>
    <property type="match status" value="1"/>
</dbReference>
<dbReference type="InterPro" id="IPR001202">
    <property type="entry name" value="WW_dom"/>
</dbReference>
<evidence type="ECO:0000256" key="1">
    <source>
        <dbReference type="ARBA" id="ARBA00000885"/>
    </source>
</evidence>
<feature type="domain" description="WW" evidence="13">
    <location>
        <begin position="235"/>
        <end position="268"/>
    </location>
</feature>
<keyword evidence="4" id="KW-0963">Cytoplasm</keyword>
<dbReference type="PIRSF" id="PIRSF001569">
    <property type="entry name" value="E3_ub_ligase_SMURF1"/>
    <property type="match status" value="1"/>
</dbReference>
<evidence type="ECO:0000256" key="4">
    <source>
        <dbReference type="ARBA" id="ARBA00022490"/>
    </source>
</evidence>
<dbReference type="FunFam" id="3.30.2160.10:FF:000001">
    <property type="entry name" value="E3 ubiquitin-protein ligase NEDD4-like"/>
    <property type="match status" value="1"/>
</dbReference>
<proteinExistence type="predicted"/>
<evidence type="ECO:0000259" key="13">
    <source>
        <dbReference type="PROSITE" id="PS50020"/>
    </source>
</evidence>
<feature type="domain" description="WW" evidence="13">
    <location>
        <begin position="409"/>
        <end position="442"/>
    </location>
</feature>
<dbReference type="Proteomes" id="UP000186922">
    <property type="component" value="Unassembled WGS sequence"/>
</dbReference>
<dbReference type="PROSITE" id="PS50020">
    <property type="entry name" value="WW_DOMAIN_2"/>
    <property type="match status" value="3"/>
</dbReference>
<dbReference type="GO" id="GO:0019871">
    <property type="term" value="F:sodium channel inhibitor activity"/>
    <property type="evidence" value="ECO:0007669"/>
    <property type="project" value="TreeGrafter"/>
</dbReference>
<evidence type="ECO:0000256" key="10">
    <source>
        <dbReference type="PROSITE-ProRule" id="PRU00104"/>
    </source>
</evidence>
<dbReference type="SMART" id="SM00239">
    <property type="entry name" value="C2"/>
    <property type="match status" value="1"/>
</dbReference>
<evidence type="ECO:0000256" key="9">
    <source>
        <dbReference type="PIRSR" id="PIRSR001569-1"/>
    </source>
</evidence>
<feature type="active site" description="Glycyl thioester intermediate" evidence="9 10">
    <location>
        <position position="803"/>
    </location>
</feature>
<accession>A0A1D1VSR7</accession>
<keyword evidence="7 8" id="KW-0833">Ubl conjugation pathway</keyword>
<evidence type="ECO:0000256" key="6">
    <source>
        <dbReference type="ARBA" id="ARBA00022737"/>
    </source>
</evidence>
<protein>
    <recommendedName>
        <fullName evidence="8">E3 ubiquitin-protein ligase</fullName>
        <ecNumber evidence="8">2.3.2.26</ecNumber>
    </recommendedName>
</protein>
<dbReference type="SMART" id="SM00456">
    <property type="entry name" value="WW"/>
    <property type="match status" value="3"/>
</dbReference>
<dbReference type="AlphaFoldDB" id="A0A1D1VSR7"/>
<feature type="compositionally biased region" description="Polar residues" evidence="11">
    <location>
        <begin position="213"/>
        <end position="232"/>
    </location>
</feature>
<dbReference type="PROSITE" id="PS50004">
    <property type="entry name" value="C2"/>
    <property type="match status" value="1"/>
</dbReference>
<comment type="pathway">
    <text evidence="3 8">Protein modification; protein ubiquitination.</text>
</comment>
<dbReference type="GO" id="GO:0045879">
    <property type="term" value="P:negative regulation of smoothened signaling pathway"/>
    <property type="evidence" value="ECO:0007669"/>
    <property type="project" value="UniProtKB-ARBA"/>
</dbReference>
<dbReference type="Pfam" id="PF00397">
    <property type="entry name" value="WW"/>
    <property type="match status" value="3"/>
</dbReference>
<dbReference type="SUPFAM" id="SSF49562">
    <property type="entry name" value="C2 domain (Calcium/lipid-binding domain, CaLB)"/>
    <property type="match status" value="1"/>
</dbReference>
<keyword evidence="6" id="KW-0677">Repeat</keyword>
<keyword evidence="16" id="KW-1185">Reference proteome</keyword>
<evidence type="ECO:0000313" key="16">
    <source>
        <dbReference type="Proteomes" id="UP000186922"/>
    </source>
</evidence>
<dbReference type="EMBL" id="BDGG01000009">
    <property type="protein sequence ID" value="GAV03213.1"/>
    <property type="molecule type" value="Genomic_DNA"/>
</dbReference>
<organism evidence="15 16">
    <name type="scientific">Ramazzottius varieornatus</name>
    <name type="common">Water bear</name>
    <name type="synonym">Tardigrade</name>
    <dbReference type="NCBI Taxonomy" id="947166"/>
    <lineage>
        <taxon>Eukaryota</taxon>
        <taxon>Metazoa</taxon>
        <taxon>Ecdysozoa</taxon>
        <taxon>Tardigrada</taxon>
        <taxon>Eutardigrada</taxon>
        <taxon>Parachela</taxon>
        <taxon>Hypsibioidea</taxon>
        <taxon>Ramazzottiidae</taxon>
        <taxon>Ramazzottius</taxon>
    </lineage>
</organism>
<dbReference type="PANTHER" id="PTHR11254">
    <property type="entry name" value="HECT DOMAIN UBIQUITIN-PROTEIN LIGASE"/>
    <property type="match status" value="1"/>
</dbReference>
<dbReference type="PROSITE" id="PS50237">
    <property type="entry name" value="HECT"/>
    <property type="match status" value="1"/>
</dbReference>